<keyword evidence="3" id="KW-1185">Reference proteome</keyword>
<gene>
    <name evidence="2" type="ORF">BFL28_09705</name>
</gene>
<dbReference type="Pfam" id="PF04326">
    <property type="entry name" value="SLFN_AlbA_2"/>
    <property type="match status" value="1"/>
</dbReference>
<evidence type="ECO:0000313" key="3">
    <source>
        <dbReference type="Proteomes" id="UP000094487"/>
    </source>
</evidence>
<name>A0A1E3M0I8_9SPHN</name>
<protein>
    <recommendedName>
        <fullName evidence="1">Schlafen AlbA-2 domain-containing protein</fullName>
    </recommendedName>
</protein>
<comment type="caution">
    <text evidence="2">The sequence shown here is derived from an EMBL/GenBank/DDBJ whole genome shotgun (WGS) entry which is preliminary data.</text>
</comment>
<proteinExistence type="predicted"/>
<accession>A0A1E3M0I8</accession>
<dbReference type="RefSeq" id="WP_069318841.1">
    <property type="nucleotide sequence ID" value="NZ_MDDS01000004.1"/>
</dbReference>
<dbReference type="Proteomes" id="UP000094487">
    <property type="component" value="Unassembled WGS sequence"/>
</dbReference>
<dbReference type="PANTHER" id="PTHR30595">
    <property type="entry name" value="GLPR-RELATED TRANSCRIPTIONAL REPRESSOR"/>
    <property type="match status" value="1"/>
</dbReference>
<sequence>MIDKPLDQIGVADLEALVTYGRSEGRSLDFKLIFPGAGEKAVKDFLADVSAFANTDGGDMVIGVREDGNGVAAEIVGISAATLDTDLLRIEDQLRNCIDPRIPQFRVQTITLASGAAVLVMRVGASTVAPHRVTYNKSSRFYGRNSRGNYEMGTGELRQAFAASDEMPRKIRDLHHRAVEATTGKDMPCRLAEVPAAVLTVAPMSVLREARDIRVTRETAVLPPRVSGGIDMVIGLDGLVVHSPIDQDSNAVRTWSVNHRRGYVDFAWAIGRTKDGQKIIWRKYFDEQVIGAARSAVARLRSFGIEGLGSRWRR</sequence>
<evidence type="ECO:0000313" key="2">
    <source>
        <dbReference type="EMBL" id="ODP39607.1"/>
    </source>
</evidence>
<dbReference type="PANTHER" id="PTHR30595:SF6">
    <property type="entry name" value="SCHLAFEN ALBA-2 DOMAIN-CONTAINING PROTEIN"/>
    <property type="match status" value="1"/>
</dbReference>
<feature type="domain" description="Schlafen AlbA-2" evidence="1">
    <location>
        <begin position="24"/>
        <end position="152"/>
    </location>
</feature>
<dbReference type="STRING" id="1888892.BFL28_09705"/>
<dbReference type="InterPro" id="IPR007421">
    <property type="entry name" value="Schlafen_AlbA_2_dom"/>
</dbReference>
<evidence type="ECO:0000259" key="1">
    <source>
        <dbReference type="Pfam" id="PF04326"/>
    </source>
</evidence>
<dbReference type="OrthoDB" id="7817026at2"/>
<dbReference type="EMBL" id="MDDS01000004">
    <property type="protein sequence ID" value="ODP39607.1"/>
    <property type="molecule type" value="Genomic_DNA"/>
</dbReference>
<dbReference type="Gene3D" id="3.30.950.30">
    <property type="entry name" value="Schlafen, AAA domain"/>
    <property type="match status" value="1"/>
</dbReference>
<dbReference type="InterPro" id="IPR038461">
    <property type="entry name" value="Schlafen_AlbA_2_dom_sf"/>
</dbReference>
<organism evidence="2 3">
    <name type="scientific">Sphingomonas turrisvirgatae</name>
    <dbReference type="NCBI Taxonomy" id="1888892"/>
    <lineage>
        <taxon>Bacteria</taxon>
        <taxon>Pseudomonadati</taxon>
        <taxon>Pseudomonadota</taxon>
        <taxon>Alphaproteobacteria</taxon>
        <taxon>Sphingomonadales</taxon>
        <taxon>Sphingomonadaceae</taxon>
        <taxon>Sphingomonas</taxon>
    </lineage>
</organism>
<dbReference type="AlphaFoldDB" id="A0A1E3M0I8"/>
<reference evidence="2 3" key="1">
    <citation type="submission" date="2016-08" db="EMBL/GenBank/DDBJ databases">
        <title>Draft genome of the agarase producing Sphingomonas sp. MCT13.</title>
        <authorList>
            <person name="D'Andrea M.M."/>
            <person name="Rossolini G.M."/>
            <person name="Thaller M.C."/>
        </authorList>
    </citation>
    <scope>NUCLEOTIDE SEQUENCE [LARGE SCALE GENOMIC DNA]</scope>
    <source>
        <strain evidence="2 3">MCT13</strain>
    </source>
</reference>